<dbReference type="PANTHER" id="PTHR12001">
    <property type="entry name" value="GERANYLGERANYL PYROPHOSPHATE SYNTHASE"/>
    <property type="match status" value="1"/>
</dbReference>
<name>A0A7R7W6G5_ASPKA</name>
<dbReference type="Gene3D" id="1.10.600.10">
    <property type="entry name" value="Farnesyl Diphosphate Synthase"/>
    <property type="match status" value="2"/>
</dbReference>
<dbReference type="Pfam" id="PF19086">
    <property type="entry name" value="Terpene_syn_C_2"/>
    <property type="match status" value="1"/>
</dbReference>
<dbReference type="CDD" id="cd00385">
    <property type="entry name" value="Isoprenoid_Biosyn_C1"/>
    <property type="match status" value="1"/>
</dbReference>
<dbReference type="GO" id="GO:0046872">
    <property type="term" value="F:metal ion binding"/>
    <property type="evidence" value="ECO:0007669"/>
    <property type="project" value="UniProtKB-KW"/>
</dbReference>
<evidence type="ECO:0000313" key="6">
    <source>
        <dbReference type="Proteomes" id="UP000661280"/>
    </source>
</evidence>
<dbReference type="Pfam" id="PF00348">
    <property type="entry name" value="polyprenyl_synt"/>
    <property type="match status" value="1"/>
</dbReference>
<keyword evidence="6" id="KW-1185">Reference proteome</keyword>
<evidence type="ECO:0000256" key="1">
    <source>
        <dbReference type="ARBA" id="ARBA00022679"/>
    </source>
</evidence>
<dbReference type="GO" id="GO:0008299">
    <property type="term" value="P:isoprenoid biosynthetic process"/>
    <property type="evidence" value="ECO:0007669"/>
    <property type="project" value="InterPro"/>
</dbReference>
<keyword evidence="1" id="KW-0808">Transferase</keyword>
<dbReference type="KEGG" id="aluc:AKAW2_30579A"/>
<organism evidence="5 6">
    <name type="scientific">Aspergillus kawachii</name>
    <name type="common">White koji mold</name>
    <name type="synonym">Aspergillus awamori var. kawachi</name>
    <dbReference type="NCBI Taxonomy" id="1069201"/>
    <lineage>
        <taxon>Eukaryota</taxon>
        <taxon>Fungi</taxon>
        <taxon>Dikarya</taxon>
        <taxon>Ascomycota</taxon>
        <taxon>Pezizomycotina</taxon>
        <taxon>Eurotiomycetes</taxon>
        <taxon>Eurotiomycetidae</taxon>
        <taxon>Eurotiales</taxon>
        <taxon>Aspergillaceae</taxon>
        <taxon>Aspergillus</taxon>
        <taxon>Aspergillus subgen. Circumdati</taxon>
    </lineage>
</organism>
<keyword evidence="3" id="KW-0460">Magnesium</keyword>
<dbReference type="OrthoDB" id="6921389at2759"/>
<evidence type="ECO:0000256" key="4">
    <source>
        <dbReference type="SAM" id="MobiDB-lite"/>
    </source>
</evidence>
<dbReference type="InterPro" id="IPR000092">
    <property type="entry name" value="Polyprenyl_synt"/>
</dbReference>
<gene>
    <name evidence="5" type="ORF">AKAW2_30579A</name>
</gene>
<evidence type="ECO:0000256" key="3">
    <source>
        <dbReference type="ARBA" id="ARBA00022842"/>
    </source>
</evidence>
<dbReference type="RefSeq" id="XP_041541026.1">
    <property type="nucleotide sequence ID" value="XM_041687109.1"/>
</dbReference>
<dbReference type="GO" id="GO:0043386">
    <property type="term" value="P:mycotoxin biosynthetic process"/>
    <property type="evidence" value="ECO:0007669"/>
    <property type="project" value="UniProtKB-ARBA"/>
</dbReference>
<keyword evidence="2" id="KW-0479">Metal-binding</keyword>
<proteinExistence type="predicted"/>
<dbReference type="GeneID" id="64958585"/>
<dbReference type="InterPro" id="IPR008949">
    <property type="entry name" value="Isoprenoid_synthase_dom_sf"/>
</dbReference>
<dbReference type="PANTHER" id="PTHR12001:SF44">
    <property type="entry name" value="GERANYLGERANYL PYROPHOSPHATE SYNTHASE"/>
    <property type="match status" value="1"/>
</dbReference>
<dbReference type="AlphaFoldDB" id="A0A7R7W6G5"/>
<reference evidence="5" key="2">
    <citation type="submission" date="2021-02" db="EMBL/GenBank/DDBJ databases">
        <title>Aspergillus luchuensis mut. kawachii IFO 4304 genome sequence.</title>
        <authorList>
            <person name="Mori K."/>
            <person name="Kadooka C."/>
            <person name="Goto M."/>
            <person name="Futagami T."/>
        </authorList>
    </citation>
    <scope>NUCLEOTIDE SEQUENCE</scope>
    <source>
        <strain evidence="5">IFO 4308</strain>
    </source>
</reference>
<protein>
    <recommendedName>
        <fullName evidence="7">Polyprenyl synthetase</fullName>
    </recommendedName>
</protein>
<evidence type="ECO:0008006" key="7">
    <source>
        <dbReference type="Google" id="ProtNLM"/>
    </source>
</evidence>
<dbReference type="Proteomes" id="UP000661280">
    <property type="component" value="Chromosome 3"/>
</dbReference>
<evidence type="ECO:0000313" key="5">
    <source>
        <dbReference type="EMBL" id="BCR97260.1"/>
    </source>
</evidence>
<feature type="region of interest" description="Disordered" evidence="4">
    <location>
        <begin position="1"/>
        <end position="22"/>
    </location>
</feature>
<sequence>MNNHRQIPGSVEPGAGSNLSPFIHSKPAPMDDALRSRLLTRFQPRISNYNSVSHDACIECHIDLFERDGVGKMIGGMNAHDGDFIALCAPEALPERIGFCSYFNEYGFLDDDTSVDAIQPARPVLTDPVLTRALGAEKAEDITTVNGNPQRKQQIMAKIWAIQKELDPAYLSRCQTALRQWFETAQQIRDQCFTDIDDYLATRAVDCGANWIVHLMAWSSGLVLTPEEYDKIGPVTYLAYVVLAITNDFWSWEKEKRATRESEGSAPLVNAVQLVMEIHNTDEESAKEIVCNIIQEHEERYCRLRDEHLKRPDITLAIKKWFRIVELSIAGNAMWSIRVLRYHQDVQNPYEGTFDFPSVFSSLKITQYAPDVQSEREDISERSSCVDVKQKSPVLAPASNLDDTILWKPYEYLNSTPTKGLHNQLVDALQEWYQLPQPSLAIVSGIATLLHEASHMLNDVQHVNPLRRGKPAVHRIFGVGQTINSACSQINYAQRICLRLSASASLIFSDQLAHLFAGQAHGLHWARHKTIPTEEEYFRMVDGKNGSLLVLISRLMQNEATQNSTLDLTHFMNLIGRAYQLGDDYQCLASADYTTQRGLCQCLGQGVFSYPLLRALQNSEDPTVLVEWLQHHGGSTNNNSPEITFIFGLIERNRGLEATRDVLHELSVEIMRQLEMIESKTRVKNWLLGSILAKLQNDLSSHKSESKKEDTLEKVLRVWGGYRDEAWRDVLN</sequence>
<accession>A0A7R7W6G5</accession>
<reference evidence="5" key="1">
    <citation type="submission" date="2021-01" db="EMBL/GenBank/DDBJ databases">
        <authorList>
            <consortium name="Aspergillus luchuensis mut. kawachii IFO 4304 genome sequencing consortium"/>
            <person name="Kazuki M."/>
            <person name="Futagami T."/>
        </authorList>
    </citation>
    <scope>NUCLEOTIDE SEQUENCE</scope>
    <source>
        <strain evidence="5">IFO 4308</strain>
    </source>
</reference>
<dbReference type="GO" id="GO:0004659">
    <property type="term" value="F:prenyltransferase activity"/>
    <property type="evidence" value="ECO:0007669"/>
    <property type="project" value="InterPro"/>
</dbReference>
<evidence type="ECO:0000256" key="2">
    <source>
        <dbReference type="ARBA" id="ARBA00022723"/>
    </source>
</evidence>
<dbReference type="SUPFAM" id="SSF48576">
    <property type="entry name" value="Terpenoid synthases"/>
    <property type="match status" value="2"/>
</dbReference>
<dbReference type="EMBL" id="AP024427">
    <property type="protein sequence ID" value="BCR97260.1"/>
    <property type="molecule type" value="Genomic_DNA"/>
</dbReference>
<dbReference type="GO" id="GO:0046165">
    <property type="term" value="P:alcohol biosynthetic process"/>
    <property type="evidence" value="ECO:0007669"/>
    <property type="project" value="UniProtKB-ARBA"/>
</dbReference>